<accession>A0A5C1QF70</accession>
<evidence type="ECO:0000313" key="3">
    <source>
        <dbReference type="Proteomes" id="UP000323824"/>
    </source>
</evidence>
<reference evidence="2 3" key="1">
    <citation type="submission" date="2019-02" db="EMBL/GenBank/DDBJ databases">
        <authorList>
            <person name="Fomenkov A."/>
            <person name="Dubinina G."/>
            <person name="Grabovich M."/>
            <person name="Vincze T."/>
            <person name="Roberts R.J."/>
        </authorList>
    </citation>
    <scope>NUCLEOTIDE SEQUENCE [LARGE SCALE GENOMIC DNA]</scope>
    <source>
        <strain evidence="2 3">P</strain>
    </source>
</reference>
<keyword evidence="1" id="KW-0812">Transmembrane</keyword>
<protein>
    <submittedName>
        <fullName evidence="2">Uncharacterized protein</fullName>
    </submittedName>
</protein>
<reference evidence="2 3" key="2">
    <citation type="submission" date="2019-09" db="EMBL/GenBank/DDBJ databases">
        <title>Complete Genome Sequence and Methylome Analysis of free living Spirochaetas.</title>
        <authorList>
            <person name="Leshcheva N."/>
            <person name="Mikheeva N."/>
        </authorList>
    </citation>
    <scope>NUCLEOTIDE SEQUENCE [LARGE SCALE GENOMIC DNA]</scope>
    <source>
        <strain evidence="2 3">P</strain>
    </source>
</reference>
<dbReference type="RefSeq" id="WP_149569292.1">
    <property type="nucleotide sequence ID" value="NZ_CP035807.1"/>
</dbReference>
<keyword evidence="3" id="KW-1185">Reference proteome</keyword>
<feature type="transmembrane region" description="Helical" evidence="1">
    <location>
        <begin position="61"/>
        <end position="79"/>
    </location>
</feature>
<dbReference type="Proteomes" id="UP000323824">
    <property type="component" value="Chromosome"/>
</dbReference>
<feature type="transmembrane region" description="Helical" evidence="1">
    <location>
        <begin position="91"/>
        <end position="110"/>
    </location>
</feature>
<dbReference type="AlphaFoldDB" id="A0A5C1QF70"/>
<keyword evidence="1" id="KW-0472">Membrane</keyword>
<gene>
    <name evidence="2" type="ORF">EW093_15640</name>
</gene>
<feature type="transmembrane region" description="Helical" evidence="1">
    <location>
        <begin position="6"/>
        <end position="25"/>
    </location>
</feature>
<name>A0A5C1QF70_9SPIO</name>
<organism evidence="2 3">
    <name type="scientific">Thiospirochaeta perfilievii</name>
    <dbReference type="NCBI Taxonomy" id="252967"/>
    <lineage>
        <taxon>Bacteria</taxon>
        <taxon>Pseudomonadati</taxon>
        <taxon>Spirochaetota</taxon>
        <taxon>Spirochaetia</taxon>
        <taxon>Spirochaetales</taxon>
        <taxon>Spirochaetaceae</taxon>
        <taxon>Thiospirochaeta</taxon>
    </lineage>
</organism>
<dbReference type="EMBL" id="CP035807">
    <property type="protein sequence ID" value="QEN06058.1"/>
    <property type="molecule type" value="Genomic_DNA"/>
</dbReference>
<evidence type="ECO:0000256" key="1">
    <source>
        <dbReference type="SAM" id="Phobius"/>
    </source>
</evidence>
<feature type="transmembrane region" description="Helical" evidence="1">
    <location>
        <begin position="37"/>
        <end position="55"/>
    </location>
</feature>
<dbReference type="KEGG" id="sper:EW093_15640"/>
<sequence length="114" mass="12705">MIKRNGIGLNIIIYTTIALLSTIVYEQIFDFGISSTFLIVFVGLILQCLLSIALIGSGTFYLAIGIINILFSIVAVFYIIKFIKHKKSTFLVVNTILWAISGNVSIYYLLVYSV</sequence>
<evidence type="ECO:0000313" key="2">
    <source>
        <dbReference type="EMBL" id="QEN06058.1"/>
    </source>
</evidence>
<keyword evidence="1" id="KW-1133">Transmembrane helix</keyword>
<proteinExistence type="predicted"/>